<comment type="caution">
    <text evidence="5">The sequence shown here is derived from an EMBL/GenBank/DDBJ whole genome shotgun (WGS) entry which is preliminary data.</text>
</comment>
<keyword evidence="6" id="KW-1185">Reference proteome</keyword>
<dbReference type="PROSITE" id="PS00081">
    <property type="entry name" value="LIPOXYGENASE_2"/>
    <property type="match status" value="1"/>
</dbReference>
<evidence type="ECO:0000256" key="3">
    <source>
        <dbReference type="ARBA" id="ARBA00023002"/>
    </source>
</evidence>
<dbReference type="PROSITE" id="PS51393">
    <property type="entry name" value="LIPOXYGENASE_3"/>
    <property type="match status" value="1"/>
</dbReference>
<dbReference type="InterPro" id="IPR000907">
    <property type="entry name" value="LipOase"/>
</dbReference>
<dbReference type="InterPro" id="IPR036226">
    <property type="entry name" value="LipOase_C_sf"/>
</dbReference>
<proteinExistence type="predicted"/>
<dbReference type="InterPro" id="IPR020834">
    <property type="entry name" value="LipOase_CS"/>
</dbReference>
<evidence type="ECO:0000259" key="4">
    <source>
        <dbReference type="PROSITE" id="PS51393"/>
    </source>
</evidence>
<dbReference type="EMBL" id="JACEIK010000016">
    <property type="protein sequence ID" value="MCD7446600.1"/>
    <property type="molecule type" value="Genomic_DNA"/>
</dbReference>
<evidence type="ECO:0000256" key="1">
    <source>
        <dbReference type="ARBA" id="ARBA00022723"/>
    </source>
</evidence>
<keyword evidence="2" id="KW-0223">Dioxygenase</keyword>
<evidence type="ECO:0000256" key="2">
    <source>
        <dbReference type="ARBA" id="ARBA00022964"/>
    </source>
</evidence>
<gene>
    <name evidence="5" type="primary">ALOX5_7</name>
    <name evidence="5" type="ORF">HAX54_010792</name>
</gene>
<dbReference type="Gene3D" id="1.20.245.10">
    <property type="entry name" value="Lipoxygenase-1, Domain 5"/>
    <property type="match status" value="1"/>
</dbReference>
<protein>
    <submittedName>
        <fullName evidence="5">Arachidonate 5-lipoxygenase</fullName>
    </submittedName>
</protein>
<dbReference type="Pfam" id="PF00305">
    <property type="entry name" value="Lipoxygenase"/>
    <property type="match status" value="1"/>
</dbReference>
<dbReference type="Proteomes" id="UP000823775">
    <property type="component" value="Unassembled WGS sequence"/>
</dbReference>
<accession>A0ABS8RKR6</accession>
<evidence type="ECO:0000313" key="6">
    <source>
        <dbReference type="Proteomes" id="UP000823775"/>
    </source>
</evidence>
<dbReference type="PANTHER" id="PTHR11771">
    <property type="entry name" value="LIPOXYGENASE"/>
    <property type="match status" value="1"/>
</dbReference>
<reference evidence="5 6" key="1">
    <citation type="journal article" date="2021" name="BMC Genomics">
        <title>Datura genome reveals duplications of psychoactive alkaloid biosynthetic genes and high mutation rate following tissue culture.</title>
        <authorList>
            <person name="Rajewski A."/>
            <person name="Carter-House D."/>
            <person name="Stajich J."/>
            <person name="Litt A."/>
        </authorList>
    </citation>
    <scope>NUCLEOTIDE SEQUENCE [LARGE SCALE GENOMIC DNA]</scope>
    <source>
        <strain evidence="5">AR-01</strain>
    </source>
</reference>
<dbReference type="PRINTS" id="PR00087">
    <property type="entry name" value="LIPOXYGENASE"/>
</dbReference>
<keyword evidence="3" id="KW-0560">Oxidoreductase</keyword>
<name>A0ABS8RKR6_DATST</name>
<feature type="domain" description="Lipoxygenase" evidence="4">
    <location>
        <begin position="1"/>
        <end position="191"/>
    </location>
</feature>
<keyword evidence="1" id="KW-0479">Metal-binding</keyword>
<dbReference type="SUPFAM" id="SSF48484">
    <property type="entry name" value="Lipoxigenase"/>
    <property type="match status" value="1"/>
</dbReference>
<sequence>MELEVSIWQLAKAYIAVNERVHQLISRLHTHATIEPFVIATNRQLSVLHPIYKLLHPHFRDTMHINALARQTLLNAGGILEQTVFPTKYAMEMTSVAYSDWVFLTKPSLLILSGEAIEDPESVNKVSEVLLNQDYPYAVDGLEIWSAIKSWVQEYCTCYYKTDEMIQKDTELQAWWKELREEGHGDKKDEPCQLGQYPYGGYLPNRLSMSLSRRFMPGVRKS</sequence>
<organism evidence="5 6">
    <name type="scientific">Datura stramonium</name>
    <name type="common">Jimsonweed</name>
    <name type="synonym">Common thornapple</name>
    <dbReference type="NCBI Taxonomy" id="4076"/>
    <lineage>
        <taxon>Eukaryota</taxon>
        <taxon>Viridiplantae</taxon>
        <taxon>Streptophyta</taxon>
        <taxon>Embryophyta</taxon>
        <taxon>Tracheophyta</taxon>
        <taxon>Spermatophyta</taxon>
        <taxon>Magnoliopsida</taxon>
        <taxon>eudicotyledons</taxon>
        <taxon>Gunneridae</taxon>
        <taxon>Pentapetalae</taxon>
        <taxon>asterids</taxon>
        <taxon>lamiids</taxon>
        <taxon>Solanales</taxon>
        <taxon>Solanaceae</taxon>
        <taxon>Solanoideae</taxon>
        <taxon>Datureae</taxon>
        <taxon>Datura</taxon>
    </lineage>
</organism>
<evidence type="ECO:0000313" key="5">
    <source>
        <dbReference type="EMBL" id="MCD7446600.1"/>
    </source>
</evidence>
<dbReference type="InterPro" id="IPR013819">
    <property type="entry name" value="LipOase_C"/>
</dbReference>